<feature type="region of interest" description="Disordered" evidence="2">
    <location>
        <begin position="234"/>
        <end position="267"/>
    </location>
</feature>
<dbReference type="EnsemblMetazoa" id="G16656.1">
    <property type="protein sequence ID" value="G16656.1:cds"/>
    <property type="gene ID" value="G16656"/>
</dbReference>
<dbReference type="OrthoDB" id="6109141at2759"/>
<dbReference type="GO" id="GO:0008270">
    <property type="term" value="F:zinc ion binding"/>
    <property type="evidence" value="ECO:0007669"/>
    <property type="project" value="UniProtKB-KW"/>
</dbReference>
<dbReference type="PANTHER" id="PTHR47526:SF3">
    <property type="entry name" value="PHD-TYPE DOMAIN-CONTAINING PROTEIN"/>
    <property type="match status" value="1"/>
</dbReference>
<accession>A0A8W8J011</accession>
<dbReference type="PROSITE" id="PS50966">
    <property type="entry name" value="ZF_SWIM"/>
    <property type="match status" value="1"/>
</dbReference>
<feature type="domain" description="SWIM-type" evidence="3">
    <location>
        <begin position="159"/>
        <end position="194"/>
    </location>
</feature>
<reference evidence="4" key="1">
    <citation type="submission" date="2022-08" db="UniProtKB">
        <authorList>
            <consortium name="EnsemblMetazoa"/>
        </authorList>
    </citation>
    <scope>IDENTIFICATION</scope>
    <source>
        <strain evidence="4">05x7-T-G4-1.051#20</strain>
    </source>
</reference>
<keyword evidence="5" id="KW-1185">Reference proteome</keyword>
<dbReference type="Proteomes" id="UP000005408">
    <property type="component" value="Unassembled WGS sequence"/>
</dbReference>
<dbReference type="AlphaFoldDB" id="A0A8W8J011"/>
<protein>
    <recommendedName>
        <fullName evidence="3">SWIM-type domain-containing protein</fullName>
    </recommendedName>
</protein>
<proteinExistence type="predicted"/>
<evidence type="ECO:0000256" key="1">
    <source>
        <dbReference type="PROSITE-ProRule" id="PRU00325"/>
    </source>
</evidence>
<feature type="compositionally biased region" description="Polar residues" evidence="2">
    <location>
        <begin position="239"/>
        <end position="267"/>
    </location>
</feature>
<evidence type="ECO:0000256" key="2">
    <source>
        <dbReference type="SAM" id="MobiDB-lite"/>
    </source>
</evidence>
<keyword evidence="1" id="KW-0863">Zinc-finger</keyword>
<dbReference type="PANTHER" id="PTHR47526">
    <property type="entry name" value="ATP-DEPENDENT DNA HELICASE"/>
    <property type="match status" value="1"/>
</dbReference>
<sequence length="267" mass="30299">MASLDLSSMSLPQFKHFLSERGVKTTGYKKNELLDIAREAKLQSIPTKTDHYVDEVSSQTLRRTVKGKVYPHPMRSNFSWKDDLSCLPNIESYDVQFYLKCKCMRTNDRLKSYKNDNSYRLHTNGHISQVEMVALDDKFRYVRAKCTPEERQSAPPYDIWILIDVDGVINSGECTCVAGDGTCKHVAALLFGLQAFVQSLTDRSAIGVTDQLAKWTNPTRSSRPVKVIQLDLWRDPNGETPTKPTGQLYTPTGKQVNRKTSLQTDEN</sequence>
<organism evidence="4 5">
    <name type="scientific">Magallana gigas</name>
    <name type="common">Pacific oyster</name>
    <name type="synonym">Crassostrea gigas</name>
    <dbReference type="NCBI Taxonomy" id="29159"/>
    <lineage>
        <taxon>Eukaryota</taxon>
        <taxon>Metazoa</taxon>
        <taxon>Spiralia</taxon>
        <taxon>Lophotrochozoa</taxon>
        <taxon>Mollusca</taxon>
        <taxon>Bivalvia</taxon>
        <taxon>Autobranchia</taxon>
        <taxon>Pteriomorphia</taxon>
        <taxon>Ostreida</taxon>
        <taxon>Ostreoidea</taxon>
        <taxon>Ostreidae</taxon>
        <taxon>Magallana</taxon>
    </lineage>
</organism>
<dbReference type="OMA" id="HISQVEM"/>
<evidence type="ECO:0000313" key="4">
    <source>
        <dbReference type="EnsemblMetazoa" id="G16656.1:cds"/>
    </source>
</evidence>
<keyword evidence="1" id="KW-0479">Metal-binding</keyword>
<dbReference type="InterPro" id="IPR007527">
    <property type="entry name" value="Znf_SWIM"/>
</dbReference>
<name>A0A8W8J011_MAGGI</name>
<evidence type="ECO:0000259" key="3">
    <source>
        <dbReference type="PROSITE" id="PS50966"/>
    </source>
</evidence>
<evidence type="ECO:0000313" key="5">
    <source>
        <dbReference type="Proteomes" id="UP000005408"/>
    </source>
</evidence>
<keyword evidence="1" id="KW-0862">Zinc</keyword>